<dbReference type="Proteomes" id="UP000182753">
    <property type="component" value="Unassembled WGS sequence"/>
</dbReference>
<evidence type="ECO:0000313" key="2">
    <source>
        <dbReference type="Proteomes" id="UP000182753"/>
    </source>
</evidence>
<evidence type="ECO:0000313" key="1">
    <source>
        <dbReference type="EMBL" id="OIN90175.1"/>
    </source>
</evidence>
<accession>A0A1J4RTE8</accession>
<reference evidence="1 2" key="1">
    <citation type="journal article" date="2016" name="Environ. Microbiol.">
        <title>Genomic resolution of a cold subsurface aquifer community provides metabolic insights for novel microbes adapted to high CO concentrations.</title>
        <authorList>
            <person name="Probst A.J."/>
            <person name="Castelle C.J."/>
            <person name="Singh A."/>
            <person name="Brown C.T."/>
            <person name="Anantharaman K."/>
            <person name="Sharon I."/>
            <person name="Hug L.A."/>
            <person name="Burstein D."/>
            <person name="Emerson J.B."/>
            <person name="Thomas B.C."/>
            <person name="Banfield J.F."/>
        </authorList>
    </citation>
    <scope>NUCLEOTIDE SEQUENCE [LARGE SCALE GENOMIC DNA]</scope>
    <source>
        <strain evidence="1">CG1_02_42_45</strain>
    </source>
</reference>
<gene>
    <name evidence="1" type="ORF">AUJ40_00360</name>
</gene>
<comment type="caution">
    <text evidence="1">The sequence shown here is derived from an EMBL/GenBank/DDBJ whole genome shotgun (WGS) entry which is preliminary data.</text>
</comment>
<proteinExistence type="predicted"/>
<sequence>MKQYEKPAVVSPGYSPEPVEAGCCLTSCGGSPGGMQAGRHLNKEAGKTLAMLEEAGSKLK</sequence>
<dbReference type="EMBL" id="MNUJ01000007">
    <property type="protein sequence ID" value="OIN90175.1"/>
    <property type="molecule type" value="Genomic_DNA"/>
</dbReference>
<dbReference type="AlphaFoldDB" id="A0A1J4RTE8"/>
<protein>
    <submittedName>
        <fullName evidence="1">Uncharacterized protein</fullName>
    </submittedName>
</protein>
<name>A0A1J4RTE8_9BACT</name>
<organism evidence="1 2">
    <name type="scientific">Candidatus Berkelbacteria bacterium CG1_02_42_45</name>
    <dbReference type="NCBI Taxonomy" id="1805036"/>
    <lineage>
        <taxon>Bacteria</taxon>
        <taxon>Candidatus Berkelbacteria</taxon>
    </lineage>
</organism>